<dbReference type="EMBL" id="BSXT01008759">
    <property type="protein sequence ID" value="GMF66758.1"/>
    <property type="molecule type" value="Genomic_DNA"/>
</dbReference>
<proteinExistence type="predicted"/>
<dbReference type="Proteomes" id="UP001165121">
    <property type="component" value="Unassembled WGS sequence"/>
</dbReference>
<evidence type="ECO:0000313" key="3">
    <source>
        <dbReference type="EMBL" id="GMF66758.1"/>
    </source>
</evidence>
<organism evidence="3 4">
    <name type="scientific">Phytophthora fragariaefolia</name>
    <dbReference type="NCBI Taxonomy" id="1490495"/>
    <lineage>
        <taxon>Eukaryota</taxon>
        <taxon>Sar</taxon>
        <taxon>Stramenopiles</taxon>
        <taxon>Oomycota</taxon>
        <taxon>Peronosporomycetes</taxon>
        <taxon>Peronosporales</taxon>
        <taxon>Peronosporaceae</taxon>
        <taxon>Phytophthora</taxon>
    </lineage>
</organism>
<protein>
    <submittedName>
        <fullName evidence="3">Unnamed protein product</fullName>
    </submittedName>
</protein>
<keyword evidence="4" id="KW-1185">Reference proteome</keyword>
<feature type="region of interest" description="Disordered" evidence="2">
    <location>
        <begin position="143"/>
        <end position="163"/>
    </location>
</feature>
<name>A0A9W6YG32_9STRA</name>
<evidence type="ECO:0000256" key="1">
    <source>
        <dbReference type="SAM" id="Coils"/>
    </source>
</evidence>
<sequence length="252" mass="28422">MVYNDTLANVVFDFELNWGDETLDFVMPELSELRGTQCHESPVVYRLDLGIAIDVNIGQRDRSNGDHCGLSQAVIVQIFDQLRAMHGDNVTTLDEALAFIAFCDENPTGEKEAVTPNALEPLSFKEVDAQLNDVIRRPVSLASASANHSLGPTDEPPRQKKQTALRYTTSLQRRKKAEIQALRKEAAELEIILVRLRKGPGHLSASTATQDQSRAALWHREAIKQFRARHESEQINRRIRKMLEMQCGLYKS</sequence>
<comment type="caution">
    <text evidence="3">The sequence shown here is derived from an EMBL/GenBank/DDBJ whole genome shotgun (WGS) entry which is preliminary data.</text>
</comment>
<accession>A0A9W6YG32</accession>
<reference evidence="3" key="1">
    <citation type="submission" date="2023-04" db="EMBL/GenBank/DDBJ databases">
        <title>Phytophthora fragariaefolia NBRC 109709.</title>
        <authorList>
            <person name="Ichikawa N."/>
            <person name="Sato H."/>
            <person name="Tonouchi N."/>
        </authorList>
    </citation>
    <scope>NUCLEOTIDE SEQUENCE</scope>
    <source>
        <strain evidence="3">NBRC 109709</strain>
    </source>
</reference>
<feature type="coiled-coil region" evidence="1">
    <location>
        <begin position="172"/>
        <end position="199"/>
    </location>
</feature>
<evidence type="ECO:0000313" key="4">
    <source>
        <dbReference type="Proteomes" id="UP001165121"/>
    </source>
</evidence>
<keyword evidence="1" id="KW-0175">Coiled coil</keyword>
<gene>
    <name evidence="3" type="ORF">Pfra01_002830300</name>
</gene>
<evidence type="ECO:0000256" key="2">
    <source>
        <dbReference type="SAM" id="MobiDB-lite"/>
    </source>
</evidence>
<dbReference type="AlphaFoldDB" id="A0A9W6YG32"/>
<dbReference type="OrthoDB" id="94902at2759"/>